<dbReference type="Proteomes" id="UP000228945">
    <property type="component" value="Chromosome"/>
</dbReference>
<dbReference type="AlphaFoldDB" id="A0A2D2B293"/>
<dbReference type="OrthoDB" id="121597at2"/>
<sequence length="92" mass="10419">MRVRLAATARRDVLRLADFLQERNPAAAKRAMDAIEAGLLSLSEMAERGYRARLGSMRQLFVPFGRAGYVMQYLVDEGEVVVLRIIHALEDR</sequence>
<dbReference type="EMBL" id="CP024201">
    <property type="protein sequence ID" value="ATQ44383.1"/>
    <property type="molecule type" value="Genomic_DNA"/>
</dbReference>
<dbReference type="RefSeq" id="WP_099623631.1">
    <property type="nucleotide sequence ID" value="NZ_CP024201.1"/>
</dbReference>
<organism evidence="2 3">
    <name type="scientific">Caulobacter mirabilis</name>
    <dbReference type="NCBI Taxonomy" id="69666"/>
    <lineage>
        <taxon>Bacteria</taxon>
        <taxon>Pseudomonadati</taxon>
        <taxon>Pseudomonadota</taxon>
        <taxon>Alphaproteobacteria</taxon>
        <taxon>Caulobacterales</taxon>
        <taxon>Caulobacteraceae</taxon>
        <taxon>Caulobacter</taxon>
    </lineage>
</organism>
<evidence type="ECO:0000256" key="1">
    <source>
        <dbReference type="ARBA" id="ARBA00022649"/>
    </source>
</evidence>
<dbReference type="Pfam" id="PF05016">
    <property type="entry name" value="ParE_toxin"/>
    <property type="match status" value="1"/>
</dbReference>
<evidence type="ECO:0000313" key="3">
    <source>
        <dbReference type="Proteomes" id="UP000228945"/>
    </source>
</evidence>
<dbReference type="InterPro" id="IPR035093">
    <property type="entry name" value="RelE/ParE_toxin_dom_sf"/>
</dbReference>
<evidence type="ECO:0000313" key="2">
    <source>
        <dbReference type="EMBL" id="ATQ44383.1"/>
    </source>
</evidence>
<gene>
    <name evidence="2" type="ORF">CSW64_19325</name>
</gene>
<dbReference type="InterPro" id="IPR007712">
    <property type="entry name" value="RelE/ParE_toxin"/>
</dbReference>
<accession>A0A2D2B293</accession>
<keyword evidence="3" id="KW-1185">Reference proteome</keyword>
<dbReference type="KEGG" id="cmb:CSW64_19325"/>
<keyword evidence="1" id="KW-1277">Toxin-antitoxin system</keyword>
<protein>
    <submittedName>
        <fullName evidence="2">Plasmid stabilization protein</fullName>
    </submittedName>
</protein>
<reference evidence="2 3" key="1">
    <citation type="submission" date="2017-10" db="EMBL/GenBank/DDBJ databases">
        <title>Genome sequence of Caulobacter mirabilis FWC38.</title>
        <authorList>
            <person name="Fiebig A."/>
            <person name="Crosson S."/>
        </authorList>
    </citation>
    <scope>NUCLEOTIDE SEQUENCE [LARGE SCALE GENOMIC DNA]</scope>
    <source>
        <strain evidence="2 3">FWC 38</strain>
    </source>
</reference>
<proteinExistence type="predicted"/>
<dbReference type="Gene3D" id="3.30.2310.20">
    <property type="entry name" value="RelE-like"/>
    <property type="match status" value="1"/>
</dbReference>
<name>A0A2D2B293_9CAUL</name>